<protein>
    <submittedName>
        <fullName evidence="1">Uncharacterized protein</fullName>
    </submittedName>
</protein>
<keyword evidence="2" id="KW-1185">Reference proteome</keyword>
<proteinExistence type="predicted"/>
<reference evidence="2" key="1">
    <citation type="journal article" date="2023" name="Nat. Plants">
        <title>Single-cell RNA sequencing provides a high-resolution roadmap for understanding the multicellular compartmentation of specialized metabolism.</title>
        <authorList>
            <person name="Sun S."/>
            <person name="Shen X."/>
            <person name="Li Y."/>
            <person name="Li Y."/>
            <person name="Wang S."/>
            <person name="Li R."/>
            <person name="Zhang H."/>
            <person name="Shen G."/>
            <person name="Guo B."/>
            <person name="Wei J."/>
            <person name="Xu J."/>
            <person name="St-Pierre B."/>
            <person name="Chen S."/>
            <person name="Sun C."/>
        </authorList>
    </citation>
    <scope>NUCLEOTIDE SEQUENCE [LARGE SCALE GENOMIC DNA]</scope>
</reference>
<comment type="caution">
    <text evidence="1">The sequence shown here is derived from an EMBL/GenBank/DDBJ whole genome shotgun (WGS) entry which is preliminary data.</text>
</comment>
<accession>A0ACB9ZZX0</accession>
<gene>
    <name evidence="1" type="ORF">M9H77_31364</name>
</gene>
<dbReference type="EMBL" id="CM044707">
    <property type="protein sequence ID" value="KAI5654177.1"/>
    <property type="molecule type" value="Genomic_DNA"/>
</dbReference>
<sequence length="129" mass="14385">MNDGSRLKEEIDLDMVTRDLTEGYKTTWQGEGNRVTKKTKADTKKVMEAKAKSKSPLNSFKSKQPLPELQQLVISLQVHLLQLRTEFAAYKVSSITSYICVSPTCTANCKAVLMASYSTSKVVAPECYN</sequence>
<organism evidence="1 2">
    <name type="scientific">Catharanthus roseus</name>
    <name type="common">Madagascar periwinkle</name>
    <name type="synonym">Vinca rosea</name>
    <dbReference type="NCBI Taxonomy" id="4058"/>
    <lineage>
        <taxon>Eukaryota</taxon>
        <taxon>Viridiplantae</taxon>
        <taxon>Streptophyta</taxon>
        <taxon>Embryophyta</taxon>
        <taxon>Tracheophyta</taxon>
        <taxon>Spermatophyta</taxon>
        <taxon>Magnoliopsida</taxon>
        <taxon>eudicotyledons</taxon>
        <taxon>Gunneridae</taxon>
        <taxon>Pentapetalae</taxon>
        <taxon>asterids</taxon>
        <taxon>lamiids</taxon>
        <taxon>Gentianales</taxon>
        <taxon>Apocynaceae</taxon>
        <taxon>Rauvolfioideae</taxon>
        <taxon>Vinceae</taxon>
        <taxon>Catharanthinae</taxon>
        <taxon>Catharanthus</taxon>
    </lineage>
</organism>
<evidence type="ECO:0000313" key="1">
    <source>
        <dbReference type="EMBL" id="KAI5654177.1"/>
    </source>
</evidence>
<evidence type="ECO:0000313" key="2">
    <source>
        <dbReference type="Proteomes" id="UP001060085"/>
    </source>
</evidence>
<dbReference type="Proteomes" id="UP001060085">
    <property type="component" value="Linkage Group LG07"/>
</dbReference>
<name>A0ACB9ZZX0_CATRO</name>